<evidence type="ECO:0000256" key="2">
    <source>
        <dbReference type="ARBA" id="ARBA00022448"/>
    </source>
</evidence>
<evidence type="ECO:0000256" key="5">
    <source>
        <dbReference type="ARBA" id="ARBA00022989"/>
    </source>
</evidence>
<feature type="transmembrane region" description="Helical" evidence="7">
    <location>
        <begin position="43"/>
        <end position="62"/>
    </location>
</feature>
<feature type="transmembrane region" description="Helical" evidence="7">
    <location>
        <begin position="186"/>
        <end position="212"/>
    </location>
</feature>
<keyword evidence="4 7" id="KW-0812">Transmembrane</keyword>
<comment type="caution">
    <text evidence="10">The sequence shown here is derived from an EMBL/GenBank/DDBJ whole genome shotgun (WGS) entry which is preliminary data.</text>
</comment>
<evidence type="ECO:0000256" key="1">
    <source>
        <dbReference type="ARBA" id="ARBA00004651"/>
    </source>
</evidence>
<feature type="transmembrane region" description="Helical" evidence="7">
    <location>
        <begin position="233"/>
        <end position="255"/>
    </location>
</feature>
<dbReference type="Proteomes" id="UP001501470">
    <property type="component" value="Unassembled WGS sequence"/>
</dbReference>
<keyword evidence="6 7" id="KW-0472">Membrane</keyword>
<proteinExistence type="inferred from homology"/>
<feature type="transmembrane region" description="Helical" evidence="7">
    <location>
        <begin position="294"/>
        <end position="316"/>
    </location>
</feature>
<keyword evidence="11" id="KW-1185">Reference proteome</keyword>
<dbReference type="CDD" id="cd06261">
    <property type="entry name" value="TM_PBP2"/>
    <property type="match status" value="1"/>
</dbReference>
<dbReference type="Gene3D" id="1.10.3720.10">
    <property type="entry name" value="MetI-like"/>
    <property type="match status" value="1"/>
</dbReference>
<accession>A0ABN2DFE8</accession>
<feature type="transmembrane region" description="Helical" evidence="7">
    <location>
        <begin position="139"/>
        <end position="162"/>
    </location>
</feature>
<reference evidence="10 11" key="1">
    <citation type="journal article" date="2019" name="Int. J. Syst. Evol. Microbiol.">
        <title>The Global Catalogue of Microorganisms (GCM) 10K type strain sequencing project: providing services to taxonomists for standard genome sequencing and annotation.</title>
        <authorList>
            <consortium name="The Broad Institute Genomics Platform"/>
            <consortium name="The Broad Institute Genome Sequencing Center for Infectious Disease"/>
            <person name="Wu L."/>
            <person name="Ma J."/>
        </authorList>
    </citation>
    <scope>NUCLEOTIDE SEQUENCE [LARGE SCALE GENOMIC DNA]</scope>
    <source>
        <strain evidence="10 11">JCM 15933</strain>
    </source>
</reference>
<gene>
    <name evidence="10" type="ORF">GCM10009827_117720</name>
</gene>
<dbReference type="InterPro" id="IPR035906">
    <property type="entry name" value="MetI-like_sf"/>
</dbReference>
<comment type="subcellular location">
    <subcellularLocation>
        <location evidence="1 7">Cell membrane</location>
        <topology evidence="1 7">Multi-pass membrane protein</topology>
    </subcellularLocation>
</comment>
<evidence type="ECO:0000256" key="4">
    <source>
        <dbReference type="ARBA" id="ARBA00022692"/>
    </source>
</evidence>
<feature type="region of interest" description="Disordered" evidence="8">
    <location>
        <begin position="1"/>
        <end position="38"/>
    </location>
</feature>
<dbReference type="InterPro" id="IPR000515">
    <property type="entry name" value="MetI-like"/>
</dbReference>
<evidence type="ECO:0000313" key="11">
    <source>
        <dbReference type="Proteomes" id="UP001501470"/>
    </source>
</evidence>
<sequence length="326" mass="34904">MIPLDETGRSKPARRSSAPGGSVDGRGGRPATGPSGRARRTPWWMLVPAAAVLIPLFAYPIYQLGLLSVLDFRQAQVSGGQPTRFVGAGNYAELFGAERFWSVLLATIGFAAACVVATLAVGAALAVLLTRVGRWPRTLLSVAALSAWAAPAVTGSTVWMFLFDANLGLVNQVLGLDGHNWMYDRYSAFGLIGAVVVWHSFPFVMVTLYAGIKAIPDATLEAAQLDGAGAWQQFWRIIVPILRPLLTIVVIQSIIWDFKVFTQIYVMTGGGGIAGQNLTLNVYAYQQAFAASEYGLGSAIGVVMMVILLAVTLAYLRALRRSGEPL</sequence>
<keyword evidence="2 7" id="KW-0813">Transport</keyword>
<evidence type="ECO:0000259" key="9">
    <source>
        <dbReference type="PROSITE" id="PS50928"/>
    </source>
</evidence>
<organism evidence="10 11">
    <name type="scientific">Dactylosporangium maewongense</name>
    <dbReference type="NCBI Taxonomy" id="634393"/>
    <lineage>
        <taxon>Bacteria</taxon>
        <taxon>Bacillati</taxon>
        <taxon>Actinomycetota</taxon>
        <taxon>Actinomycetes</taxon>
        <taxon>Micromonosporales</taxon>
        <taxon>Micromonosporaceae</taxon>
        <taxon>Dactylosporangium</taxon>
    </lineage>
</organism>
<keyword evidence="5 7" id="KW-1133">Transmembrane helix</keyword>
<protein>
    <submittedName>
        <fullName evidence="10">Sugar ABC transporter permease</fullName>
    </submittedName>
</protein>
<feature type="domain" description="ABC transmembrane type-1" evidence="9">
    <location>
        <begin position="104"/>
        <end position="315"/>
    </location>
</feature>
<evidence type="ECO:0000256" key="8">
    <source>
        <dbReference type="SAM" id="MobiDB-lite"/>
    </source>
</evidence>
<evidence type="ECO:0000256" key="7">
    <source>
        <dbReference type="RuleBase" id="RU363032"/>
    </source>
</evidence>
<dbReference type="PANTHER" id="PTHR43227">
    <property type="entry name" value="BLL4140 PROTEIN"/>
    <property type="match status" value="1"/>
</dbReference>
<dbReference type="PANTHER" id="PTHR43227:SF8">
    <property type="entry name" value="DIACETYLCHITOBIOSE UPTAKE SYSTEM PERMEASE PROTEIN DASB"/>
    <property type="match status" value="1"/>
</dbReference>
<feature type="transmembrane region" description="Helical" evidence="7">
    <location>
        <begin position="100"/>
        <end position="127"/>
    </location>
</feature>
<dbReference type="SUPFAM" id="SSF161098">
    <property type="entry name" value="MetI-like"/>
    <property type="match status" value="1"/>
</dbReference>
<evidence type="ECO:0000313" key="10">
    <source>
        <dbReference type="EMBL" id="GAA1576367.1"/>
    </source>
</evidence>
<dbReference type="Pfam" id="PF00528">
    <property type="entry name" value="BPD_transp_1"/>
    <property type="match status" value="1"/>
</dbReference>
<evidence type="ECO:0000256" key="3">
    <source>
        <dbReference type="ARBA" id="ARBA00022475"/>
    </source>
</evidence>
<keyword evidence="3" id="KW-1003">Cell membrane</keyword>
<comment type="similarity">
    <text evidence="7">Belongs to the binding-protein-dependent transport system permease family.</text>
</comment>
<dbReference type="InterPro" id="IPR050809">
    <property type="entry name" value="UgpAE/MalFG_permease"/>
</dbReference>
<name>A0ABN2DFE8_9ACTN</name>
<evidence type="ECO:0000256" key="6">
    <source>
        <dbReference type="ARBA" id="ARBA00023136"/>
    </source>
</evidence>
<dbReference type="EMBL" id="BAAAQD010000059">
    <property type="protein sequence ID" value="GAA1576367.1"/>
    <property type="molecule type" value="Genomic_DNA"/>
</dbReference>
<dbReference type="PROSITE" id="PS50928">
    <property type="entry name" value="ABC_TM1"/>
    <property type="match status" value="1"/>
</dbReference>